<organism evidence="2 3">
    <name type="scientific">Tamlana crocina</name>
    <dbReference type="NCBI Taxonomy" id="393006"/>
    <lineage>
        <taxon>Bacteria</taxon>
        <taxon>Pseudomonadati</taxon>
        <taxon>Bacteroidota</taxon>
        <taxon>Flavobacteriia</taxon>
        <taxon>Flavobacteriales</taxon>
        <taxon>Flavobacteriaceae</taxon>
        <taxon>Tamlana</taxon>
    </lineage>
</organism>
<name>A0ABX1DFV8_9FLAO</name>
<evidence type="ECO:0000313" key="2">
    <source>
        <dbReference type="EMBL" id="NJX17199.1"/>
    </source>
</evidence>
<dbReference type="InterPro" id="IPR036225">
    <property type="entry name" value="SRP/SRP_N"/>
</dbReference>
<dbReference type="SUPFAM" id="SSF47364">
    <property type="entry name" value="Domain of the SRP/SRP receptor G-proteins"/>
    <property type="match status" value="1"/>
</dbReference>
<dbReference type="Pfam" id="PF02881">
    <property type="entry name" value="SRP54_N"/>
    <property type="match status" value="1"/>
</dbReference>
<keyword evidence="3" id="KW-1185">Reference proteome</keyword>
<dbReference type="Gene3D" id="1.20.120.140">
    <property type="entry name" value="Signal recognition particle SRP54, nucleotide-binding domain"/>
    <property type="match status" value="1"/>
</dbReference>
<proteinExistence type="predicted"/>
<dbReference type="InterPro" id="IPR013822">
    <property type="entry name" value="Signal_recog_particl_SRP54_hlx"/>
</dbReference>
<feature type="domain" description="Signal recognition particle SRP54 helical bundle" evidence="1">
    <location>
        <begin position="5"/>
        <end position="44"/>
    </location>
</feature>
<sequence>MFESLSDKLDNALHVLKGHGQITEVNVAETLKEVRRALVDADVN</sequence>
<comment type="caution">
    <text evidence="2">The sequence shown here is derived from an EMBL/GenBank/DDBJ whole genome shotgun (WGS) entry which is preliminary data.</text>
</comment>
<evidence type="ECO:0000313" key="3">
    <source>
        <dbReference type="Proteomes" id="UP000760545"/>
    </source>
</evidence>
<feature type="non-terminal residue" evidence="2">
    <location>
        <position position="44"/>
    </location>
</feature>
<dbReference type="RefSeq" id="WP_167920215.1">
    <property type="nucleotide sequence ID" value="NZ_JAAVJS010000363.1"/>
</dbReference>
<reference evidence="2 3" key="1">
    <citation type="submission" date="2020-03" db="EMBL/GenBank/DDBJ databases">
        <title>Tamlana sp. nov, isolated from XXX.</title>
        <authorList>
            <person name="Cao W.R."/>
        </authorList>
    </citation>
    <scope>NUCLEOTIDE SEQUENCE [LARGE SCALE GENOMIC DNA]</scope>
    <source>
        <strain evidence="2 3">HST1-43</strain>
    </source>
</reference>
<evidence type="ECO:0000259" key="1">
    <source>
        <dbReference type="Pfam" id="PF02881"/>
    </source>
</evidence>
<dbReference type="EMBL" id="JAAVJS010000363">
    <property type="protein sequence ID" value="NJX17199.1"/>
    <property type="molecule type" value="Genomic_DNA"/>
</dbReference>
<protein>
    <recommendedName>
        <fullName evidence="1">Signal recognition particle SRP54 helical bundle domain-containing protein</fullName>
    </recommendedName>
</protein>
<accession>A0ABX1DFV8</accession>
<dbReference type="Proteomes" id="UP000760545">
    <property type="component" value="Unassembled WGS sequence"/>
</dbReference>
<dbReference type="InterPro" id="IPR042101">
    <property type="entry name" value="SRP54_N_sf"/>
</dbReference>
<gene>
    <name evidence="2" type="ORF">HC176_17135</name>
</gene>